<keyword evidence="3 5" id="KW-1133">Transmembrane helix</keyword>
<feature type="transmembrane region" description="Helical" evidence="5">
    <location>
        <begin position="309"/>
        <end position="331"/>
    </location>
</feature>
<evidence type="ECO:0000256" key="1">
    <source>
        <dbReference type="ARBA" id="ARBA00004651"/>
    </source>
</evidence>
<dbReference type="PANTHER" id="PTHR23527:SF1">
    <property type="entry name" value="BLL3282 PROTEIN"/>
    <property type="match status" value="1"/>
</dbReference>
<feature type="transmembrane region" description="Helical" evidence="5">
    <location>
        <begin position="16"/>
        <end position="37"/>
    </location>
</feature>
<dbReference type="InterPro" id="IPR011701">
    <property type="entry name" value="MFS"/>
</dbReference>
<keyword evidence="4 5" id="KW-0472">Membrane</keyword>
<dbReference type="InterPro" id="IPR036259">
    <property type="entry name" value="MFS_trans_sf"/>
</dbReference>
<dbReference type="PROSITE" id="PS50850">
    <property type="entry name" value="MFS"/>
    <property type="match status" value="1"/>
</dbReference>
<dbReference type="EMBL" id="JAEMNV010000002">
    <property type="protein sequence ID" value="MBJ8338148.1"/>
    <property type="molecule type" value="Genomic_DNA"/>
</dbReference>
<feature type="transmembrane region" description="Helical" evidence="5">
    <location>
        <begin position="285"/>
        <end position="303"/>
    </location>
</feature>
<dbReference type="Pfam" id="PF07690">
    <property type="entry name" value="MFS_1"/>
    <property type="match status" value="1"/>
</dbReference>
<dbReference type="InterPro" id="IPR020846">
    <property type="entry name" value="MFS_dom"/>
</dbReference>
<evidence type="ECO:0000256" key="3">
    <source>
        <dbReference type="ARBA" id="ARBA00022989"/>
    </source>
</evidence>
<comment type="subcellular location">
    <subcellularLocation>
        <location evidence="1">Cell membrane</location>
        <topology evidence="1">Multi-pass membrane protein</topology>
    </subcellularLocation>
</comment>
<keyword evidence="2 5" id="KW-0812">Transmembrane</keyword>
<dbReference type="InterPro" id="IPR052952">
    <property type="entry name" value="MFS-Transporter"/>
</dbReference>
<dbReference type="Proteomes" id="UP000655868">
    <property type="component" value="Unassembled WGS sequence"/>
</dbReference>
<feature type="transmembrane region" description="Helical" evidence="5">
    <location>
        <begin position="144"/>
        <end position="164"/>
    </location>
</feature>
<dbReference type="RefSeq" id="WP_199702882.1">
    <property type="nucleotide sequence ID" value="NZ_JAEMNV010000002.1"/>
</dbReference>
<evidence type="ECO:0000313" key="7">
    <source>
        <dbReference type="EMBL" id="MBJ8338148.1"/>
    </source>
</evidence>
<evidence type="ECO:0000256" key="4">
    <source>
        <dbReference type="ARBA" id="ARBA00023136"/>
    </source>
</evidence>
<comment type="caution">
    <text evidence="7">The sequence shown here is derived from an EMBL/GenBank/DDBJ whole genome shotgun (WGS) entry which is preliminary data.</text>
</comment>
<feature type="transmembrane region" description="Helical" evidence="5">
    <location>
        <begin position="80"/>
        <end position="102"/>
    </location>
</feature>
<protein>
    <submittedName>
        <fullName evidence="7">MFS transporter</fullName>
    </submittedName>
</protein>
<keyword evidence="8" id="KW-1185">Reference proteome</keyword>
<organism evidence="7 8">
    <name type="scientific">Antrihabitans stalagmiti</name>
    <dbReference type="NCBI Taxonomy" id="2799499"/>
    <lineage>
        <taxon>Bacteria</taxon>
        <taxon>Bacillati</taxon>
        <taxon>Actinomycetota</taxon>
        <taxon>Actinomycetes</taxon>
        <taxon>Mycobacteriales</taxon>
        <taxon>Nocardiaceae</taxon>
        <taxon>Antrihabitans</taxon>
    </lineage>
</organism>
<dbReference type="GO" id="GO:0022857">
    <property type="term" value="F:transmembrane transporter activity"/>
    <property type="evidence" value="ECO:0007669"/>
    <property type="project" value="InterPro"/>
</dbReference>
<feature type="domain" description="Major facilitator superfamily (MFS) profile" evidence="6">
    <location>
        <begin position="12"/>
        <end position="395"/>
    </location>
</feature>
<evidence type="ECO:0000259" key="6">
    <source>
        <dbReference type="PROSITE" id="PS50850"/>
    </source>
</evidence>
<dbReference type="SUPFAM" id="SSF103473">
    <property type="entry name" value="MFS general substrate transporter"/>
    <property type="match status" value="1"/>
</dbReference>
<proteinExistence type="predicted"/>
<name>A0A934U2F3_9NOCA</name>
<evidence type="ECO:0000256" key="2">
    <source>
        <dbReference type="ARBA" id="ARBA00022692"/>
    </source>
</evidence>
<accession>A0A934U2F3</accession>
<reference evidence="7" key="1">
    <citation type="submission" date="2020-12" db="EMBL/GenBank/DDBJ databases">
        <title>Antrihabitans popcorni sp. nov. and Antrihabitans auranticaus sp. nov., isolated from a larva cave.</title>
        <authorList>
            <person name="Lee S.D."/>
            <person name="Kim I.S."/>
        </authorList>
    </citation>
    <scope>NUCLEOTIDE SEQUENCE</scope>
    <source>
        <strain evidence="7">YC3-6</strain>
    </source>
</reference>
<sequence>MDHTGEVGSTRKWSMLALGVFGQSTSSLFVHGSAFLIPALHADGLSLPMAGLLVAMPTVGIVLALIAWGVVVDRIGERRVLVIGLGSMCLAATAAVFTSSYIALGAFLLLGGIAAASTNSASGRVVVGWFPVNRRGFAMGIRQMSQPLGVAIGALAIPTVATAHGVPAALAVPAVMAGIAAIGCGIGIIDPPRPSKVDAAKSGLLNNPYRGDSTLLRIHSVSVLLVIPQAAVWTFALVWLTQDRGWSLPAAGALITGTQLLGAAGRIGAGAWSDLLGSRMRPLRYVAIAAAVTMAALALTDWIDWAVAIPILVIASVVTVADNGLAFTAVAEIAGPYWSGRGLGIQNTGQNLASSAVPPLFGTLIVATNYPTMWLVTALIAVVAVPLVPKDPAAATT</sequence>
<gene>
    <name evidence="7" type="ORF">JGU71_04560</name>
</gene>
<dbReference type="PANTHER" id="PTHR23527">
    <property type="entry name" value="BLL3282 PROTEIN"/>
    <property type="match status" value="1"/>
</dbReference>
<feature type="transmembrane region" description="Helical" evidence="5">
    <location>
        <begin position="49"/>
        <end position="68"/>
    </location>
</feature>
<feature type="transmembrane region" description="Helical" evidence="5">
    <location>
        <begin position="170"/>
        <end position="189"/>
    </location>
</feature>
<dbReference type="AlphaFoldDB" id="A0A934U2F3"/>
<evidence type="ECO:0000313" key="8">
    <source>
        <dbReference type="Proteomes" id="UP000655868"/>
    </source>
</evidence>
<dbReference type="GO" id="GO:0005886">
    <property type="term" value="C:plasma membrane"/>
    <property type="evidence" value="ECO:0007669"/>
    <property type="project" value="UniProtKB-SubCell"/>
</dbReference>
<feature type="transmembrane region" description="Helical" evidence="5">
    <location>
        <begin position="218"/>
        <end position="240"/>
    </location>
</feature>
<feature type="transmembrane region" description="Helical" evidence="5">
    <location>
        <begin position="108"/>
        <end position="132"/>
    </location>
</feature>
<dbReference type="Gene3D" id="1.20.1250.20">
    <property type="entry name" value="MFS general substrate transporter like domains"/>
    <property type="match status" value="2"/>
</dbReference>
<feature type="transmembrane region" description="Helical" evidence="5">
    <location>
        <begin position="246"/>
        <end position="264"/>
    </location>
</feature>
<evidence type="ECO:0000256" key="5">
    <source>
        <dbReference type="SAM" id="Phobius"/>
    </source>
</evidence>